<feature type="chain" id="PRO_5022780264" description="F-box domain-containing protein" evidence="2">
    <location>
        <begin position="18"/>
        <end position="698"/>
    </location>
</feature>
<evidence type="ECO:0000256" key="1">
    <source>
        <dbReference type="SAM" id="MobiDB-lite"/>
    </source>
</evidence>
<evidence type="ECO:0000313" key="3">
    <source>
        <dbReference type="EMBL" id="TFK80917.1"/>
    </source>
</evidence>
<dbReference type="InParanoid" id="A0A5C3NWK1"/>
<keyword evidence="4" id="KW-1185">Reference proteome</keyword>
<reference evidence="3 4" key="1">
    <citation type="journal article" date="2019" name="Nat. Ecol. Evol.">
        <title>Megaphylogeny resolves global patterns of mushroom evolution.</title>
        <authorList>
            <person name="Varga T."/>
            <person name="Krizsan K."/>
            <person name="Foldi C."/>
            <person name="Dima B."/>
            <person name="Sanchez-Garcia M."/>
            <person name="Sanchez-Ramirez S."/>
            <person name="Szollosi G.J."/>
            <person name="Szarkandi J.G."/>
            <person name="Papp V."/>
            <person name="Albert L."/>
            <person name="Andreopoulos W."/>
            <person name="Angelini C."/>
            <person name="Antonin V."/>
            <person name="Barry K.W."/>
            <person name="Bougher N.L."/>
            <person name="Buchanan P."/>
            <person name="Buyck B."/>
            <person name="Bense V."/>
            <person name="Catcheside P."/>
            <person name="Chovatia M."/>
            <person name="Cooper J."/>
            <person name="Damon W."/>
            <person name="Desjardin D."/>
            <person name="Finy P."/>
            <person name="Geml J."/>
            <person name="Haridas S."/>
            <person name="Hughes K."/>
            <person name="Justo A."/>
            <person name="Karasinski D."/>
            <person name="Kautmanova I."/>
            <person name="Kiss B."/>
            <person name="Kocsube S."/>
            <person name="Kotiranta H."/>
            <person name="LaButti K.M."/>
            <person name="Lechner B.E."/>
            <person name="Liimatainen K."/>
            <person name="Lipzen A."/>
            <person name="Lukacs Z."/>
            <person name="Mihaltcheva S."/>
            <person name="Morgado L.N."/>
            <person name="Niskanen T."/>
            <person name="Noordeloos M.E."/>
            <person name="Ohm R.A."/>
            <person name="Ortiz-Santana B."/>
            <person name="Ovrebo C."/>
            <person name="Racz N."/>
            <person name="Riley R."/>
            <person name="Savchenko A."/>
            <person name="Shiryaev A."/>
            <person name="Soop K."/>
            <person name="Spirin V."/>
            <person name="Szebenyi C."/>
            <person name="Tomsovsky M."/>
            <person name="Tulloss R.E."/>
            <person name="Uehling J."/>
            <person name="Grigoriev I.V."/>
            <person name="Vagvolgyi C."/>
            <person name="Papp T."/>
            <person name="Martin F.M."/>
            <person name="Miettinen O."/>
            <person name="Hibbett D.S."/>
            <person name="Nagy L.G."/>
        </authorList>
    </citation>
    <scope>NUCLEOTIDE SEQUENCE [LARGE SCALE GENOMIC DNA]</scope>
    <source>
        <strain evidence="3 4">HHB13444</strain>
    </source>
</reference>
<name>A0A5C3NWK1_9APHY</name>
<dbReference type="AlphaFoldDB" id="A0A5C3NWK1"/>
<protein>
    <recommendedName>
        <fullName evidence="5">F-box domain-containing protein</fullName>
    </recommendedName>
</protein>
<dbReference type="EMBL" id="ML211685">
    <property type="protein sequence ID" value="TFK80917.1"/>
    <property type="molecule type" value="Genomic_DNA"/>
</dbReference>
<evidence type="ECO:0000313" key="4">
    <source>
        <dbReference type="Proteomes" id="UP000308197"/>
    </source>
</evidence>
<sequence length="698" mass="78388">MSIGLVTLASLARTSRALHEPAAEVLWRWIPNVSLLFYTLPHGCYRSETLKGRHCATTFEITRQLEAEDLVRYQLYAKRVTHVGVSEDDRMAGSAPCCPSKVLGYVASLKALQELARVARVNGWRLLPNLTTLVIDEMLSDFIASQLQHLSGPSLREVRFEVYPPPRACEVDEPDVALETVEGAEGVTATPVEGEEGVTAMLAALLPIARQLKKLDIEDMHPNTPPVVTALWGLIISCRNLASVRVDCDFLSITPAALCHIARLPFLQQLSFGSTDGAFTVQDIADFDRLPRSETFPQLRAVDRMCVGIDLAMTVITHISSPFLQGLEIEIFRTPLPHAFVTDLLHSFRRLPNISALIWLHMRYDSPGPAAGPDTITPRSLLPFLASAHIVSFEILVGCPFDLDDAFIVDMVHAWPDLESLRLGGFYPYKQDYTPKVTWDGIITMARGWRELKELSIYFDSDVSRASPSKLKELWQSNRANGTKERRTLDSMDVGFSKIHDEMAIAALLSELFTPIGEIQSSWNDLIEAEETEEQLRMEEEGDAFQRDPQLAARAALYGAYYHRWCWIEDHMAHMDMIRCQEERWRSARYAHMRAPTLAVSQLGYNDCLVKPSRIRPDANAPASAPPSLRPRTTPLRSRTSFKDAATREQDTTETHEDCCIRDVLLQGHDLRPNTTPSIKPDSVAFSVELCLHFVIRT</sequence>
<proteinExistence type="predicted"/>
<dbReference type="Proteomes" id="UP000308197">
    <property type="component" value="Unassembled WGS sequence"/>
</dbReference>
<accession>A0A5C3NWK1</accession>
<keyword evidence="2" id="KW-0732">Signal</keyword>
<feature type="region of interest" description="Disordered" evidence="1">
    <location>
        <begin position="616"/>
        <end position="654"/>
    </location>
</feature>
<evidence type="ECO:0000256" key="2">
    <source>
        <dbReference type="SAM" id="SignalP"/>
    </source>
</evidence>
<feature type="compositionally biased region" description="Basic and acidic residues" evidence="1">
    <location>
        <begin position="641"/>
        <end position="654"/>
    </location>
</feature>
<dbReference type="InterPro" id="IPR032675">
    <property type="entry name" value="LRR_dom_sf"/>
</dbReference>
<feature type="signal peptide" evidence="2">
    <location>
        <begin position="1"/>
        <end position="17"/>
    </location>
</feature>
<evidence type="ECO:0008006" key="5">
    <source>
        <dbReference type="Google" id="ProtNLM"/>
    </source>
</evidence>
<organism evidence="3 4">
    <name type="scientific">Polyporus arcularius HHB13444</name>
    <dbReference type="NCBI Taxonomy" id="1314778"/>
    <lineage>
        <taxon>Eukaryota</taxon>
        <taxon>Fungi</taxon>
        <taxon>Dikarya</taxon>
        <taxon>Basidiomycota</taxon>
        <taxon>Agaricomycotina</taxon>
        <taxon>Agaricomycetes</taxon>
        <taxon>Polyporales</taxon>
        <taxon>Polyporaceae</taxon>
        <taxon>Polyporus</taxon>
    </lineage>
</organism>
<gene>
    <name evidence="3" type="ORF">K466DRAFT_604939</name>
</gene>
<dbReference type="STRING" id="1314778.A0A5C3NWK1"/>
<feature type="compositionally biased region" description="Low complexity" evidence="1">
    <location>
        <begin position="630"/>
        <end position="639"/>
    </location>
</feature>
<dbReference type="Gene3D" id="3.80.10.10">
    <property type="entry name" value="Ribonuclease Inhibitor"/>
    <property type="match status" value="1"/>
</dbReference>